<proteinExistence type="predicted"/>
<dbReference type="Proteomes" id="UP001283109">
    <property type="component" value="Unassembled WGS sequence"/>
</dbReference>
<dbReference type="PANTHER" id="PTHR38011:SF11">
    <property type="entry name" value="2,5-DIAMINO-6-RIBOSYLAMINO-4(3H)-PYRIMIDINONE 5'-PHOSPHATE REDUCTASE"/>
    <property type="match status" value="1"/>
</dbReference>
<keyword evidence="3" id="KW-1185">Reference proteome</keyword>
<evidence type="ECO:0000259" key="1">
    <source>
        <dbReference type="Pfam" id="PF01872"/>
    </source>
</evidence>
<dbReference type="Gene3D" id="3.40.430.10">
    <property type="entry name" value="Dihydrofolate Reductase, subunit A"/>
    <property type="match status" value="1"/>
</dbReference>
<dbReference type="PANTHER" id="PTHR38011">
    <property type="entry name" value="DIHYDROFOLATE REDUCTASE FAMILY PROTEIN (AFU_ORTHOLOGUE AFUA_8G06820)"/>
    <property type="match status" value="1"/>
</dbReference>
<dbReference type="InterPro" id="IPR002734">
    <property type="entry name" value="RibDG_C"/>
</dbReference>
<dbReference type="InterPro" id="IPR050765">
    <property type="entry name" value="Riboflavin_Biosynth_HTPR"/>
</dbReference>
<dbReference type="Pfam" id="PF01872">
    <property type="entry name" value="RibD_C"/>
    <property type="match status" value="1"/>
</dbReference>
<feature type="domain" description="Bacterial bifunctional deaminase-reductase C-terminal" evidence="1">
    <location>
        <begin position="4"/>
        <end position="165"/>
    </location>
</feature>
<reference evidence="2 3" key="1">
    <citation type="submission" date="2023-11" db="EMBL/GenBank/DDBJ databases">
        <title>Draft genome sequence of Microbacterium arthrosphaerae JCM 30492.</title>
        <authorList>
            <person name="Zhang G."/>
            <person name="Ding Y."/>
        </authorList>
    </citation>
    <scope>NUCLEOTIDE SEQUENCE [LARGE SCALE GENOMIC DNA]</scope>
    <source>
        <strain evidence="2 3">JCM 30492</strain>
    </source>
</reference>
<organism evidence="2 3">
    <name type="scientific">Microbacterium arthrosphaerae</name>
    <dbReference type="NCBI Taxonomy" id="792652"/>
    <lineage>
        <taxon>Bacteria</taxon>
        <taxon>Bacillati</taxon>
        <taxon>Actinomycetota</taxon>
        <taxon>Actinomycetes</taxon>
        <taxon>Micrococcales</taxon>
        <taxon>Microbacteriaceae</taxon>
        <taxon>Microbacterium</taxon>
    </lineage>
</organism>
<evidence type="ECO:0000313" key="3">
    <source>
        <dbReference type="Proteomes" id="UP001283109"/>
    </source>
</evidence>
<protein>
    <submittedName>
        <fullName evidence="2">Dihydrofolate reductase family protein</fullName>
    </submittedName>
</protein>
<dbReference type="EMBL" id="JAWQEV010000003">
    <property type="protein sequence ID" value="MDW4573253.1"/>
    <property type="molecule type" value="Genomic_DNA"/>
</dbReference>
<accession>A0ABU4H1P7</accession>
<dbReference type="InterPro" id="IPR024072">
    <property type="entry name" value="DHFR-like_dom_sf"/>
</dbReference>
<gene>
    <name evidence="2" type="ORF">R8Z58_10775</name>
</gene>
<comment type="caution">
    <text evidence="2">The sequence shown here is derived from an EMBL/GenBank/DDBJ whole genome shotgun (WGS) entry which is preliminary data.</text>
</comment>
<sequence length="186" mass="20773">MGSLIYFNTSSLDGYIAGPFGRWEWATPDPEVHAFVDELLAPVTTHLYSLKVYEALKVWDDVPLEDLPTPDREFAVRWREVDKIVYTRKLTSVSTSRTERRDTFDGDEAQRLKDATAAPLAIGGGQLASIAARAGMLDEVHVVVAPAVVGGGIRLFDNTLRLDLELFDEHRFSSGFVHLGYRVRHA</sequence>
<evidence type="ECO:0000313" key="2">
    <source>
        <dbReference type="EMBL" id="MDW4573253.1"/>
    </source>
</evidence>
<dbReference type="SUPFAM" id="SSF53597">
    <property type="entry name" value="Dihydrofolate reductase-like"/>
    <property type="match status" value="1"/>
</dbReference>
<name>A0ABU4H1P7_9MICO</name>
<dbReference type="RefSeq" id="WP_318353766.1">
    <property type="nucleotide sequence ID" value="NZ_JAWQEV010000003.1"/>
</dbReference>